<evidence type="ECO:0000256" key="2">
    <source>
        <dbReference type="RuleBase" id="RU000682"/>
    </source>
</evidence>
<evidence type="ECO:0000313" key="5">
    <source>
        <dbReference type="EMBL" id="KAG9396187.1"/>
    </source>
</evidence>
<dbReference type="PROSITE" id="PS50071">
    <property type="entry name" value="HOMEOBOX_2"/>
    <property type="match status" value="1"/>
</dbReference>
<keyword evidence="6" id="KW-1185">Reference proteome</keyword>
<organism evidence="5 6">
    <name type="scientific">Carpediemonas membranifera</name>
    <dbReference type="NCBI Taxonomy" id="201153"/>
    <lineage>
        <taxon>Eukaryota</taxon>
        <taxon>Metamonada</taxon>
        <taxon>Carpediemonas-like organisms</taxon>
        <taxon>Carpediemonas</taxon>
    </lineage>
</organism>
<dbReference type="InterPro" id="IPR001356">
    <property type="entry name" value="HD"/>
</dbReference>
<feature type="domain" description="Homeobox" evidence="4">
    <location>
        <begin position="140"/>
        <end position="196"/>
    </location>
</feature>
<proteinExistence type="predicted"/>
<gene>
    <name evidence="5" type="ORF">J8273_2539</name>
</gene>
<dbReference type="SMART" id="SM00389">
    <property type="entry name" value="HOX"/>
    <property type="match status" value="1"/>
</dbReference>
<dbReference type="AlphaFoldDB" id="A0A8J6E5R5"/>
<comment type="subcellular location">
    <subcellularLocation>
        <location evidence="1 2">Nucleus</location>
    </subcellularLocation>
</comment>
<dbReference type="Gene3D" id="1.10.10.60">
    <property type="entry name" value="Homeodomain-like"/>
    <property type="match status" value="1"/>
</dbReference>
<comment type="caution">
    <text evidence="5">The sequence shown here is derived from an EMBL/GenBank/DDBJ whole genome shotgun (WGS) entry which is preliminary data.</text>
</comment>
<evidence type="ECO:0000256" key="1">
    <source>
        <dbReference type="PROSITE-ProRule" id="PRU00108"/>
    </source>
</evidence>
<feature type="compositionally biased region" description="Low complexity" evidence="3">
    <location>
        <begin position="97"/>
        <end position="113"/>
    </location>
</feature>
<dbReference type="SUPFAM" id="SSF46689">
    <property type="entry name" value="Homeodomain-like"/>
    <property type="match status" value="1"/>
</dbReference>
<name>A0A8J6E5R5_9EUKA</name>
<feature type="DNA-binding region" description="Homeobox" evidence="1">
    <location>
        <begin position="142"/>
        <end position="197"/>
    </location>
</feature>
<sequence length="265" mass="29185">MLSPGRVTLSGPRAQPLDCLAPCSQSSQEHSHAVRARLPDPNLISLNLFMCLPILCRLWIHLDRVGSGTTTTMSAAQVVTAPEPLRHAQNGANDHTYPYSDSEEPVSSSSASYRQKDSRTGENDEFIPGNQFTDCRRGHSRHKARGTLFSPTQVSVLVEAFKVCDYPSRTQLFNLAEYLRVDVLRVKSWYQNVRTRGLPGRVEVNEHRDPISEVLSGMAVAKRKNEVIAHGMVDATCQTPGLPDGLAELFAMGLFDALLPSSTLN</sequence>
<evidence type="ECO:0000313" key="6">
    <source>
        <dbReference type="Proteomes" id="UP000717585"/>
    </source>
</evidence>
<dbReference type="Proteomes" id="UP000717585">
    <property type="component" value="Unassembled WGS sequence"/>
</dbReference>
<reference evidence="5" key="1">
    <citation type="submission" date="2021-05" db="EMBL/GenBank/DDBJ databases">
        <title>A free-living protist that lacks canonical eukaryotic 1 DNA replication and segregation systems.</title>
        <authorList>
            <person name="Salas-Leiva D.E."/>
            <person name="Tromer E.C."/>
            <person name="Curtis B.A."/>
            <person name="Jerlstrom-Hultqvist J."/>
            <person name="Kolisko M."/>
            <person name="Yi Z."/>
            <person name="Salas-Leiva J.S."/>
            <person name="Gallot-Lavallee L."/>
            <person name="Kops G.J.P.L."/>
            <person name="Archibald J.M."/>
            <person name="Simpson A.G.B."/>
            <person name="Roger A.J."/>
        </authorList>
    </citation>
    <scope>NUCLEOTIDE SEQUENCE</scope>
    <source>
        <strain evidence="5">BICM</strain>
    </source>
</reference>
<accession>A0A8J6E5R5</accession>
<keyword evidence="1 2" id="KW-0539">Nucleus</keyword>
<feature type="region of interest" description="Disordered" evidence="3">
    <location>
        <begin position="82"/>
        <end position="137"/>
    </location>
</feature>
<dbReference type="EMBL" id="JAHDYR010000007">
    <property type="protein sequence ID" value="KAG9396187.1"/>
    <property type="molecule type" value="Genomic_DNA"/>
</dbReference>
<evidence type="ECO:0000259" key="4">
    <source>
        <dbReference type="PROSITE" id="PS50071"/>
    </source>
</evidence>
<keyword evidence="1 2" id="KW-0238">DNA-binding</keyword>
<evidence type="ECO:0000256" key="3">
    <source>
        <dbReference type="SAM" id="MobiDB-lite"/>
    </source>
</evidence>
<keyword evidence="1 2" id="KW-0371">Homeobox</keyword>
<dbReference type="CDD" id="cd00086">
    <property type="entry name" value="homeodomain"/>
    <property type="match status" value="1"/>
</dbReference>
<dbReference type="GO" id="GO:0003677">
    <property type="term" value="F:DNA binding"/>
    <property type="evidence" value="ECO:0007669"/>
    <property type="project" value="UniProtKB-UniRule"/>
</dbReference>
<protein>
    <submittedName>
        <fullName evidence="5">Homeobox-leucine zipper/HDG1-like protein</fullName>
    </submittedName>
</protein>
<dbReference type="InterPro" id="IPR009057">
    <property type="entry name" value="Homeodomain-like_sf"/>
</dbReference>
<dbReference type="GO" id="GO:0005634">
    <property type="term" value="C:nucleus"/>
    <property type="evidence" value="ECO:0007669"/>
    <property type="project" value="UniProtKB-SubCell"/>
</dbReference>
<dbReference type="Pfam" id="PF00046">
    <property type="entry name" value="Homeodomain"/>
    <property type="match status" value="1"/>
</dbReference>